<accession>A0A7R9R1Y6</accession>
<feature type="compositionally biased region" description="Low complexity" evidence="1">
    <location>
        <begin position="105"/>
        <end position="120"/>
    </location>
</feature>
<feature type="non-terminal residue" evidence="3">
    <location>
        <position position="207"/>
    </location>
</feature>
<dbReference type="Pfam" id="PF10205">
    <property type="entry name" value="KLRAQ"/>
    <property type="match status" value="1"/>
</dbReference>
<dbReference type="PANTHER" id="PTHR21448:SF0">
    <property type="entry name" value="PROTEIN PHOSPHATASE 1 REGULATORY SUBUNIT 21"/>
    <property type="match status" value="1"/>
</dbReference>
<evidence type="ECO:0000313" key="3">
    <source>
        <dbReference type="EMBL" id="CAD7665464.1"/>
    </source>
</evidence>
<dbReference type="EMBL" id="OC961190">
    <property type="protein sequence ID" value="CAD7665464.1"/>
    <property type="molecule type" value="Genomic_DNA"/>
</dbReference>
<dbReference type="OrthoDB" id="5566667at2759"/>
<evidence type="ECO:0000313" key="4">
    <source>
        <dbReference type="Proteomes" id="UP000728032"/>
    </source>
</evidence>
<gene>
    <name evidence="3" type="ORF">ONB1V03_LOCUS22021</name>
</gene>
<evidence type="ECO:0000256" key="1">
    <source>
        <dbReference type="SAM" id="MobiDB-lite"/>
    </source>
</evidence>
<dbReference type="SMART" id="SM01254">
    <property type="entry name" value="KLRAQ"/>
    <property type="match status" value="1"/>
</dbReference>
<dbReference type="InterPro" id="IPR019343">
    <property type="entry name" value="PPP1R21_N"/>
</dbReference>
<keyword evidence="4" id="KW-1185">Reference proteome</keyword>
<dbReference type="PANTHER" id="PTHR21448">
    <property type="entry name" value="SMOOTH MUSCLE MYOSIN HEAVY CHAIN-RELATED"/>
    <property type="match status" value="1"/>
</dbReference>
<dbReference type="Proteomes" id="UP000728032">
    <property type="component" value="Unassembled WGS sequence"/>
</dbReference>
<evidence type="ECO:0000259" key="2">
    <source>
        <dbReference type="SMART" id="SM01254"/>
    </source>
</evidence>
<dbReference type="GO" id="GO:0016020">
    <property type="term" value="C:membrane"/>
    <property type="evidence" value="ECO:0007669"/>
    <property type="project" value="TreeGrafter"/>
</dbReference>
<dbReference type="GO" id="GO:0005769">
    <property type="term" value="C:early endosome"/>
    <property type="evidence" value="ECO:0007669"/>
    <property type="project" value="TreeGrafter"/>
</dbReference>
<reference evidence="3" key="1">
    <citation type="submission" date="2020-11" db="EMBL/GenBank/DDBJ databases">
        <authorList>
            <person name="Tran Van P."/>
        </authorList>
    </citation>
    <scope>NUCLEOTIDE SEQUENCE</scope>
</reference>
<feature type="domain" description="Protein phosphatase 1 regulatory subunit 21 N-terminal" evidence="2">
    <location>
        <begin position="21"/>
        <end position="129"/>
    </location>
</feature>
<dbReference type="EMBL" id="CAJPVJ010046365">
    <property type="protein sequence ID" value="CAG2182600.1"/>
    <property type="molecule type" value="Genomic_DNA"/>
</dbReference>
<sequence>MSSTSAQMDDNSSDDLLTKYQRLAAKYSKMRAQIQVLKTAFTDEQHKSCQLKDSVNERDQSVRRLEQEMESLDFRNQQLAKRVAVLQDELDVSQRHANSASGKKSLLSRSGRQLSQQSASNHSTPDHRTNGDIIGGGGGDSVLDVMNGELQSKITENERLHIQLNAIEMDYQSKMADIERQLDQSRGDSDLRHKSLIESLDEKQRLV</sequence>
<dbReference type="AlphaFoldDB" id="A0A7R9R1Y6"/>
<organism evidence="3">
    <name type="scientific">Oppiella nova</name>
    <dbReference type="NCBI Taxonomy" id="334625"/>
    <lineage>
        <taxon>Eukaryota</taxon>
        <taxon>Metazoa</taxon>
        <taxon>Ecdysozoa</taxon>
        <taxon>Arthropoda</taxon>
        <taxon>Chelicerata</taxon>
        <taxon>Arachnida</taxon>
        <taxon>Acari</taxon>
        <taxon>Acariformes</taxon>
        <taxon>Sarcoptiformes</taxon>
        <taxon>Oribatida</taxon>
        <taxon>Brachypylina</taxon>
        <taxon>Oppioidea</taxon>
        <taxon>Oppiidae</taxon>
        <taxon>Oppiella</taxon>
    </lineage>
</organism>
<proteinExistence type="predicted"/>
<dbReference type="InterPro" id="IPR040024">
    <property type="entry name" value="PPP1R21"/>
</dbReference>
<feature type="region of interest" description="Disordered" evidence="1">
    <location>
        <begin position="93"/>
        <end position="139"/>
    </location>
</feature>
<protein>
    <recommendedName>
        <fullName evidence="2">Protein phosphatase 1 regulatory subunit 21 N-terminal domain-containing protein</fullName>
    </recommendedName>
</protein>
<name>A0A7R9R1Y6_9ACAR</name>